<dbReference type="Gene3D" id="3.40.605.10">
    <property type="entry name" value="Aldehyde Dehydrogenase, Chain A, domain 1"/>
    <property type="match status" value="1"/>
</dbReference>
<evidence type="ECO:0000313" key="6">
    <source>
        <dbReference type="Proteomes" id="UP000550729"/>
    </source>
</evidence>
<feature type="domain" description="Aldehyde dehydrogenase" evidence="4">
    <location>
        <begin position="4"/>
        <end position="451"/>
    </location>
</feature>
<dbReference type="InterPro" id="IPR016160">
    <property type="entry name" value="Ald_DH_CS_CYS"/>
</dbReference>
<dbReference type="PROSITE" id="PS00070">
    <property type="entry name" value="ALDEHYDE_DEHYDR_CYS"/>
    <property type="match status" value="1"/>
</dbReference>
<dbReference type="PANTHER" id="PTHR43217:SF2">
    <property type="entry name" value="SUCCINATE-SEMIALDEHYDE DEHYDROGENASE [NADP(+)]"/>
    <property type="match status" value="1"/>
</dbReference>
<name>A0A848KZG8_9ACTN</name>
<dbReference type="GO" id="GO:0004030">
    <property type="term" value="F:aldehyde dehydrogenase [NAD(P)+] activity"/>
    <property type="evidence" value="ECO:0007669"/>
    <property type="project" value="InterPro"/>
</dbReference>
<dbReference type="RefSeq" id="WP_170194737.1">
    <property type="nucleotide sequence ID" value="NZ_JABBNB010000012.1"/>
</dbReference>
<dbReference type="Gene3D" id="3.40.309.10">
    <property type="entry name" value="Aldehyde Dehydrogenase, Chain A, domain 2"/>
    <property type="match status" value="1"/>
</dbReference>
<dbReference type="InterPro" id="IPR016161">
    <property type="entry name" value="Ald_DH/histidinol_DH"/>
</dbReference>
<dbReference type="InterPro" id="IPR044148">
    <property type="entry name" value="ALDH_GabD1-like"/>
</dbReference>
<gene>
    <name evidence="5" type="ORF">HH308_13535</name>
</gene>
<dbReference type="EMBL" id="JABBNB010000012">
    <property type="protein sequence ID" value="NMO02235.1"/>
    <property type="molecule type" value="Genomic_DNA"/>
</dbReference>
<dbReference type="SUPFAM" id="SSF53720">
    <property type="entry name" value="ALDH-like"/>
    <property type="match status" value="1"/>
</dbReference>
<dbReference type="InterPro" id="IPR047110">
    <property type="entry name" value="GABD/Sad-like"/>
</dbReference>
<dbReference type="InterPro" id="IPR015590">
    <property type="entry name" value="Aldehyde_DH_dom"/>
</dbReference>
<accession>A0A848KZG8</accession>
<dbReference type="InterPro" id="IPR016162">
    <property type="entry name" value="Ald_DH_N"/>
</dbReference>
<organism evidence="5 6">
    <name type="scientific">Gordonia asplenii</name>
    <dbReference type="NCBI Taxonomy" id="2725283"/>
    <lineage>
        <taxon>Bacteria</taxon>
        <taxon>Bacillati</taxon>
        <taxon>Actinomycetota</taxon>
        <taxon>Actinomycetes</taxon>
        <taxon>Mycobacteriales</taxon>
        <taxon>Gordoniaceae</taxon>
        <taxon>Gordonia</taxon>
    </lineage>
</organism>
<dbReference type="Proteomes" id="UP000550729">
    <property type="component" value="Unassembled WGS sequence"/>
</dbReference>
<dbReference type="CDD" id="cd07100">
    <property type="entry name" value="ALDH_SSADH1_GabD1"/>
    <property type="match status" value="1"/>
</dbReference>
<keyword evidence="3" id="KW-0560">Oxidoreductase</keyword>
<dbReference type="FunFam" id="3.40.605.10:FF:000012">
    <property type="entry name" value="NAD-dependent succinate-semialdehyde dehydrogenase"/>
    <property type="match status" value="1"/>
</dbReference>
<evidence type="ECO:0000256" key="2">
    <source>
        <dbReference type="ARBA" id="ARBA00022857"/>
    </source>
</evidence>
<protein>
    <submittedName>
        <fullName evidence="5">NAD-dependent succinate-semialdehyde dehydrogenase</fullName>
    </submittedName>
</protein>
<dbReference type="AlphaFoldDB" id="A0A848KZG8"/>
<evidence type="ECO:0000256" key="3">
    <source>
        <dbReference type="ARBA" id="ARBA00023002"/>
    </source>
</evidence>
<dbReference type="InterPro" id="IPR016163">
    <property type="entry name" value="Ald_DH_C"/>
</dbReference>
<comment type="caution">
    <text evidence="5">The sequence shown here is derived from an EMBL/GenBank/DDBJ whole genome shotgun (WGS) entry which is preliminary data.</text>
</comment>
<evidence type="ECO:0000256" key="1">
    <source>
        <dbReference type="ARBA" id="ARBA00009986"/>
    </source>
</evidence>
<evidence type="ECO:0000313" key="5">
    <source>
        <dbReference type="EMBL" id="NMO02235.1"/>
    </source>
</evidence>
<keyword evidence="6" id="KW-1185">Reference proteome</keyword>
<sequence>MSQYAITNPATGIVEARYPAASDADVDHALAATAAAYRRWRTTTLTDRAAALNRVMDLLEERKQSLAETVSREMGKRIGDAVAELDICIAIAGYYADNAEQLLADSTLDTSSGGRAFVRKTPVGPLLGVMPWNYPYYQVFRFVAPNLMAGNTVVIKHASQCPASAAAMAELFADAGLPDGAYVNLFATHEQIERIVADDRIVGVSLTGSERAGARIAALAGRHLKKVVLELGGSDPYLILDVADMADTVVQATKARLGNAGQSCNGGKRFIVLDHLYDQFVEQLTESFAGHRAGDPFDPACTYGPLSSAGALDELDEQVVDALQAGAKATVGARRSQSPGGYEPTVLIDVPTSARAYYEELFGPVAVVHVVDSIDAAVDLANDTPFGLGAAVFHRDEALALEIADRLDAGMVFINTREGGGADLPFGGTKKSGFGRELGPAGIDEFVNKKLIHLPPAD</sequence>
<keyword evidence="2" id="KW-0521">NADP</keyword>
<dbReference type="Pfam" id="PF00171">
    <property type="entry name" value="Aldedh"/>
    <property type="match status" value="1"/>
</dbReference>
<evidence type="ECO:0000259" key="4">
    <source>
        <dbReference type="Pfam" id="PF00171"/>
    </source>
</evidence>
<reference evidence="5 6" key="1">
    <citation type="submission" date="2020-04" db="EMBL/GenBank/DDBJ databases">
        <title>Gordonia sp. nov. TBRC 11910.</title>
        <authorList>
            <person name="Suriyachadkun C."/>
        </authorList>
    </citation>
    <scope>NUCLEOTIDE SEQUENCE [LARGE SCALE GENOMIC DNA]</scope>
    <source>
        <strain evidence="5 6">TBRC 11910</strain>
    </source>
</reference>
<proteinExistence type="inferred from homology"/>
<comment type="similarity">
    <text evidence="1">Belongs to the aldehyde dehydrogenase family.</text>
</comment>
<dbReference type="GO" id="GO:0004777">
    <property type="term" value="F:succinate-semialdehyde dehydrogenase (NAD+) activity"/>
    <property type="evidence" value="ECO:0007669"/>
    <property type="project" value="TreeGrafter"/>
</dbReference>
<dbReference type="PANTHER" id="PTHR43217">
    <property type="entry name" value="SUCCINATE SEMIALDEHYDE DEHYDROGENASE [NAD(P)+] SAD"/>
    <property type="match status" value="1"/>
</dbReference>